<organism evidence="3 4">
    <name type="scientific">Dibothriocephalus latus</name>
    <name type="common">Fish tapeworm</name>
    <name type="synonym">Diphyllobothrium latum</name>
    <dbReference type="NCBI Taxonomy" id="60516"/>
    <lineage>
        <taxon>Eukaryota</taxon>
        <taxon>Metazoa</taxon>
        <taxon>Spiralia</taxon>
        <taxon>Lophotrochozoa</taxon>
        <taxon>Platyhelminthes</taxon>
        <taxon>Cestoda</taxon>
        <taxon>Eucestoda</taxon>
        <taxon>Diphyllobothriidea</taxon>
        <taxon>Diphyllobothriidae</taxon>
        <taxon>Dibothriocephalus</taxon>
    </lineage>
</organism>
<feature type="compositionally biased region" description="Polar residues" evidence="1">
    <location>
        <begin position="53"/>
        <end position="62"/>
    </location>
</feature>
<feature type="region of interest" description="Disordered" evidence="1">
    <location>
        <begin position="45"/>
        <end position="72"/>
    </location>
</feature>
<keyword evidence="2" id="KW-0732">Signal</keyword>
<evidence type="ECO:0008006" key="5">
    <source>
        <dbReference type="Google" id="ProtNLM"/>
    </source>
</evidence>
<evidence type="ECO:0000256" key="2">
    <source>
        <dbReference type="SAM" id="SignalP"/>
    </source>
</evidence>
<dbReference type="AlphaFoldDB" id="A0A3P6U3A5"/>
<accession>A0A3P6U3A5</accession>
<feature type="signal peptide" evidence="2">
    <location>
        <begin position="1"/>
        <end position="16"/>
    </location>
</feature>
<reference evidence="3 4" key="1">
    <citation type="submission" date="2018-11" db="EMBL/GenBank/DDBJ databases">
        <authorList>
            <consortium name="Pathogen Informatics"/>
        </authorList>
    </citation>
    <scope>NUCLEOTIDE SEQUENCE [LARGE SCALE GENOMIC DNA]</scope>
</reference>
<gene>
    <name evidence="3" type="ORF">DILT_LOCUS4216</name>
</gene>
<dbReference type="EMBL" id="UYRU01045058">
    <property type="protein sequence ID" value="VDK88495.1"/>
    <property type="molecule type" value="Genomic_DNA"/>
</dbReference>
<evidence type="ECO:0000256" key="1">
    <source>
        <dbReference type="SAM" id="MobiDB-lite"/>
    </source>
</evidence>
<feature type="chain" id="PRO_5018101572" description="Secreted protein" evidence="2">
    <location>
        <begin position="17"/>
        <end position="72"/>
    </location>
</feature>
<protein>
    <recommendedName>
        <fullName evidence="5">Secreted protein</fullName>
    </recommendedName>
</protein>
<feature type="non-terminal residue" evidence="3">
    <location>
        <position position="72"/>
    </location>
</feature>
<sequence>MLLFALFQMYDIPCQASCYATVAICGRKASSLGYGRGPREGTLPSGDYGLWNNPPSGSSQSVWPWRPLPSAS</sequence>
<dbReference type="OrthoDB" id="6227326at2759"/>
<name>A0A3P6U3A5_DIBLA</name>
<dbReference type="Proteomes" id="UP000281553">
    <property type="component" value="Unassembled WGS sequence"/>
</dbReference>
<proteinExistence type="predicted"/>
<evidence type="ECO:0000313" key="3">
    <source>
        <dbReference type="EMBL" id="VDK88495.1"/>
    </source>
</evidence>
<evidence type="ECO:0000313" key="4">
    <source>
        <dbReference type="Proteomes" id="UP000281553"/>
    </source>
</evidence>
<keyword evidence="4" id="KW-1185">Reference proteome</keyword>